<feature type="transmembrane region" description="Helical" evidence="1">
    <location>
        <begin position="40"/>
        <end position="60"/>
    </location>
</feature>
<keyword evidence="3" id="KW-1185">Reference proteome</keyword>
<reference evidence="2 3" key="1">
    <citation type="submission" date="2024-09" db="EMBL/GenBank/DDBJ databases">
        <authorList>
            <person name="Sun Q."/>
            <person name="Mori K."/>
        </authorList>
    </citation>
    <scope>NUCLEOTIDE SEQUENCE [LARGE SCALE GENOMIC DNA]</scope>
    <source>
        <strain evidence="2 3">CGMCC 1.15906</strain>
    </source>
</reference>
<proteinExistence type="predicted"/>
<evidence type="ECO:0000313" key="2">
    <source>
        <dbReference type="EMBL" id="MFC0624131.1"/>
    </source>
</evidence>
<protein>
    <submittedName>
        <fullName evidence="2">Uncharacterized protein</fullName>
    </submittedName>
</protein>
<dbReference type="RefSeq" id="WP_380044959.1">
    <property type="nucleotide sequence ID" value="NZ_JBHLTC010000009.1"/>
</dbReference>
<name>A0ABV6QHL9_9ACTN</name>
<comment type="caution">
    <text evidence="2">The sequence shown here is derived from an EMBL/GenBank/DDBJ whole genome shotgun (WGS) entry which is preliminary data.</text>
</comment>
<keyword evidence="1" id="KW-0812">Transmembrane</keyword>
<gene>
    <name evidence="2" type="ORF">ACFFGN_08655</name>
</gene>
<evidence type="ECO:0000313" key="3">
    <source>
        <dbReference type="Proteomes" id="UP001589890"/>
    </source>
</evidence>
<organism evidence="2 3">
    <name type="scientific">Kribbella deserti</name>
    <dbReference type="NCBI Taxonomy" id="1926257"/>
    <lineage>
        <taxon>Bacteria</taxon>
        <taxon>Bacillati</taxon>
        <taxon>Actinomycetota</taxon>
        <taxon>Actinomycetes</taxon>
        <taxon>Propionibacteriales</taxon>
        <taxon>Kribbellaceae</taxon>
        <taxon>Kribbella</taxon>
    </lineage>
</organism>
<dbReference type="Proteomes" id="UP001589890">
    <property type="component" value="Unassembled WGS sequence"/>
</dbReference>
<keyword evidence="1" id="KW-1133">Transmembrane helix</keyword>
<accession>A0ABV6QHL9</accession>
<dbReference type="EMBL" id="JBHLTC010000009">
    <property type="protein sequence ID" value="MFC0624131.1"/>
    <property type="molecule type" value="Genomic_DNA"/>
</dbReference>
<keyword evidence="1" id="KW-0472">Membrane</keyword>
<evidence type="ECO:0000256" key="1">
    <source>
        <dbReference type="SAM" id="Phobius"/>
    </source>
</evidence>
<sequence>MSDDDLKTILRTAADRQAYQPVDATSLIQRADRIRRRRRWGAGATVALVLGGAFAAPAAFDAVRTVEPPVAGGTPTAAVLSGTPMPSVGRGDAALEGVDAIEAIRRCTVQWTTALGRPPRGKVFSKAALGSKWAQPGGWFVLGSAAEPKDFDCSLPGDTVPSAADRAAVEAPDVPSDEREVLRRCSARYWHDITGWTVVGRSHEPGLASGLVAVSPSGKYVASCFLTVPYLRWQLRQFMNIKPVQAPPASVYSMTPKTWRSTPLFDKAREVCDAQTECRILLFEARRMPLNVAKLRVRTNTRTVEVPVHDGWFVYTIGRNDASFPDQRAVKVEAIDTTGRSLGQLATWPLDYMN</sequence>